<proteinExistence type="predicted"/>
<dbReference type="PANTHER" id="PTHR30337:SF8">
    <property type="entry name" value="BLL4141 PROTEIN"/>
    <property type="match status" value="1"/>
</dbReference>
<reference evidence="2 3" key="1">
    <citation type="submission" date="2014-12" db="EMBL/GenBank/DDBJ databases">
        <title>Draft genome sequence of Cohnella kolymensis strain B-2846.</title>
        <authorList>
            <person name="Karlyshev A.V."/>
            <person name="Kudryashova E.B."/>
        </authorList>
    </citation>
    <scope>NUCLEOTIDE SEQUENCE [LARGE SCALE GENOMIC DNA]</scope>
    <source>
        <strain evidence="2 3">VKM B-2846</strain>
    </source>
</reference>
<dbReference type="Pfam" id="PF00149">
    <property type="entry name" value="Metallophos"/>
    <property type="match status" value="1"/>
</dbReference>
<dbReference type="SUPFAM" id="SSF56300">
    <property type="entry name" value="Metallo-dependent phosphatases"/>
    <property type="match status" value="1"/>
</dbReference>
<dbReference type="InterPro" id="IPR029052">
    <property type="entry name" value="Metallo-depent_PP-like"/>
</dbReference>
<dbReference type="InterPro" id="IPR050535">
    <property type="entry name" value="DNA_Repair-Maintenance_Comp"/>
</dbReference>
<dbReference type="InterPro" id="IPR004843">
    <property type="entry name" value="Calcineurin-like_PHP"/>
</dbReference>
<evidence type="ECO:0000259" key="1">
    <source>
        <dbReference type="Pfam" id="PF00149"/>
    </source>
</evidence>
<accession>A0ABR5A682</accession>
<feature type="domain" description="Calcineurin-like phosphoesterase" evidence="1">
    <location>
        <begin position="1"/>
        <end position="212"/>
    </location>
</feature>
<organism evidence="2 3">
    <name type="scientific">Cohnella kolymensis</name>
    <dbReference type="NCBI Taxonomy" id="1590652"/>
    <lineage>
        <taxon>Bacteria</taxon>
        <taxon>Bacillati</taxon>
        <taxon>Bacillota</taxon>
        <taxon>Bacilli</taxon>
        <taxon>Bacillales</taxon>
        <taxon>Paenibacillaceae</taxon>
        <taxon>Cohnella</taxon>
    </lineage>
</organism>
<dbReference type="Proteomes" id="UP000054526">
    <property type="component" value="Unassembled WGS sequence"/>
</dbReference>
<sequence length="285" mass="32551">MRFLFLTDTHIGAGPADFHQQPAYPDRLEELLDEIKSLARAGHVDFVLHGGDMVHQCTPELISEAKRLFHLPVPVYLSQGNHDLNRQDAVSLWLKLAPEFFPGQKPQYTIYDKIAALHVMPSQWEPGVPYYWDTAQDPYLTEEQLSQLEAEIRLHPDKVHLLSVHNPVFGIPKEQTGYEETIHDVPDPFRQIVLGRMRAHNMKCVLSGHNHANTLKQTYEGVFATGSSFVETPFDYKIVEVSGSSLRISTRSVDGPFSFTPEYDETRTYIQGSESIRTLEWTFRS</sequence>
<gene>
    <name evidence="2" type="ORF">SD71_07235</name>
</gene>
<evidence type="ECO:0000313" key="3">
    <source>
        <dbReference type="Proteomes" id="UP000054526"/>
    </source>
</evidence>
<dbReference type="Gene3D" id="3.60.21.10">
    <property type="match status" value="1"/>
</dbReference>
<dbReference type="RefSeq" id="WP_041061578.1">
    <property type="nucleotide sequence ID" value="NZ_JXAL01000007.1"/>
</dbReference>
<dbReference type="EMBL" id="JXAL01000007">
    <property type="protein sequence ID" value="KIL36542.1"/>
    <property type="molecule type" value="Genomic_DNA"/>
</dbReference>
<comment type="caution">
    <text evidence="2">The sequence shown here is derived from an EMBL/GenBank/DDBJ whole genome shotgun (WGS) entry which is preliminary data.</text>
</comment>
<dbReference type="PANTHER" id="PTHR30337">
    <property type="entry name" value="COMPONENT OF ATP-DEPENDENT DSDNA EXONUCLEASE"/>
    <property type="match status" value="1"/>
</dbReference>
<name>A0ABR5A682_9BACL</name>
<evidence type="ECO:0000313" key="2">
    <source>
        <dbReference type="EMBL" id="KIL36542.1"/>
    </source>
</evidence>
<protein>
    <recommendedName>
        <fullName evidence="1">Calcineurin-like phosphoesterase domain-containing protein</fullName>
    </recommendedName>
</protein>
<keyword evidence="3" id="KW-1185">Reference proteome</keyword>